<dbReference type="AlphaFoldDB" id="A0A8D8RVS6"/>
<accession>A0A8D8RVS6</accession>
<dbReference type="EMBL" id="HBUF01187001">
    <property type="protein sequence ID" value="CAG6657045.1"/>
    <property type="molecule type" value="Transcribed_RNA"/>
</dbReference>
<organism evidence="1">
    <name type="scientific">Cacopsylla melanoneura</name>
    <dbReference type="NCBI Taxonomy" id="428564"/>
    <lineage>
        <taxon>Eukaryota</taxon>
        <taxon>Metazoa</taxon>
        <taxon>Ecdysozoa</taxon>
        <taxon>Arthropoda</taxon>
        <taxon>Hexapoda</taxon>
        <taxon>Insecta</taxon>
        <taxon>Pterygota</taxon>
        <taxon>Neoptera</taxon>
        <taxon>Paraneoptera</taxon>
        <taxon>Hemiptera</taxon>
        <taxon>Sternorrhyncha</taxon>
        <taxon>Psylloidea</taxon>
        <taxon>Psyllidae</taxon>
        <taxon>Psyllinae</taxon>
        <taxon>Cacopsylla</taxon>
    </lineage>
</organism>
<name>A0A8D8RVS6_9HEMI</name>
<proteinExistence type="predicted"/>
<protein>
    <submittedName>
        <fullName evidence="1">Uncharacterized protein</fullName>
    </submittedName>
</protein>
<evidence type="ECO:0000313" key="1">
    <source>
        <dbReference type="EMBL" id="CAG6657045.1"/>
    </source>
</evidence>
<reference evidence="1" key="1">
    <citation type="submission" date="2021-05" db="EMBL/GenBank/DDBJ databases">
        <authorList>
            <person name="Alioto T."/>
            <person name="Alioto T."/>
            <person name="Gomez Garrido J."/>
        </authorList>
    </citation>
    <scope>NUCLEOTIDE SEQUENCE</scope>
</reference>
<sequence length="103" mass="11750">MANTMSIPLSIPHQGWLEGSTKNKKINLVRYRYYDTHMTPLLQLPTFLFFFSVRYLMSIQFQSRGELNSSQGMSSIPVKVRAQFQSRCGLNSSQCVSSIPVKV</sequence>